<keyword evidence="1" id="KW-1133">Transmembrane helix</keyword>
<dbReference type="AlphaFoldDB" id="A0A4Y2SQ59"/>
<keyword evidence="3" id="KW-1185">Reference proteome</keyword>
<keyword evidence="1" id="KW-0812">Transmembrane</keyword>
<dbReference type="InterPro" id="IPR036259">
    <property type="entry name" value="MFS_trans_sf"/>
</dbReference>
<sequence>MVRTVGLGSAEVCALSGAIIAPFVREMGKASHPLVPQFIFGFLAVTAGFLSLLLPETKNRSIPDTIREAAHISRKNVAKRETETIVVLKDLKSRSESTD</sequence>
<evidence type="ECO:0000256" key="1">
    <source>
        <dbReference type="SAM" id="Phobius"/>
    </source>
</evidence>
<evidence type="ECO:0000313" key="3">
    <source>
        <dbReference type="Proteomes" id="UP000499080"/>
    </source>
</evidence>
<gene>
    <name evidence="2" type="ORF">AVEN_19185_1</name>
</gene>
<dbReference type="Proteomes" id="UP000499080">
    <property type="component" value="Unassembled WGS sequence"/>
</dbReference>
<dbReference type="EMBL" id="BGPR01023333">
    <property type="protein sequence ID" value="GBN90448.1"/>
    <property type="molecule type" value="Genomic_DNA"/>
</dbReference>
<organism evidence="2 3">
    <name type="scientific">Araneus ventricosus</name>
    <name type="common">Orbweaver spider</name>
    <name type="synonym">Epeira ventricosa</name>
    <dbReference type="NCBI Taxonomy" id="182803"/>
    <lineage>
        <taxon>Eukaryota</taxon>
        <taxon>Metazoa</taxon>
        <taxon>Ecdysozoa</taxon>
        <taxon>Arthropoda</taxon>
        <taxon>Chelicerata</taxon>
        <taxon>Arachnida</taxon>
        <taxon>Araneae</taxon>
        <taxon>Araneomorphae</taxon>
        <taxon>Entelegynae</taxon>
        <taxon>Araneoidea</taxon>
        <taxon>Araneidae</taxon>
        <taxon>Araneus</taxon>
    </lineage>
</organism>
<reference evidence="2 3" key="1">
    <citation type="journal article" date="2019" name="Sci. Rep.">
        <title>Orb-weaving spider Araneus ventricosus genome elucidates the spidroin gene catalogue.</title>
        <authorList>
            <person name="Kono N."/>
            <person name="Nakamura H."/>
            <person name="Ohtoshi R."/>
            <person name="Moran D.A.P."/>
            <person name="Shinohara A."/>
            <person name="Yoshida Y."/>
            <person name="Fujiwara M."/>
            <person name="Mori M."/>
            <person name="Tomita M."/>
            <person name="Arakawa K."/>
        </authorList>
    </citation>
    <scope>NUCLEOTIDE SEQUENCE [LARGE SCALE GENOMIC DNA]</scope>
</reference>
<keyword evidence="1" id="KW-0472">Membrane</keyword>
<dbReference type="OrthoDB" id="6430074at2759"/>
<evidence type="ECO:0008006" key="4">
    <source>
        <dbReference type="Google" id="ProtNLM"/>
    </source>
</evidence>
<dbReference type="Gene3D" id="1.20.1250.20">
    <property type="entry name" value="MFS general substrate transporter like domains"/>
    <property type="match status" value="1"/>
</dbReference>
<evidence type="ECO:0000313" key="2">
    <source>
        <dbReference type="EMBL" id="GBN90448.1"/>
    </source>
</evidence>
<comment type="caution">
    <text evidence="2">The sequence shown here is derived from an EMBL/GenBank/DDBJ whole genome shotgun (WGS) entry which is preliminary data.</text>
</comment>
<feature type="transmembrane region" description="Helical" evidence="1">
    <location>
        <begin position="34"/>
        <end position="54"/>
    </location>
</feature>
<proteinExistence type="predicted"/>
<protein>
    <recommendedName>
        <fullName evidence="4">Major facilitator superfamily (MFS) profile domain-containing protein</fullName>
    </recommendedName>
</protein>
<name>A0A4Y2SQ59_ARAVE</name>
<accession>A0A4Y2SQ59</accession>